<dbReference type="STRING" id="1182545.A0A072PSD6"/>
<reference evidence="2 3" key="1">
    <citation type="submission" date="2013-03" db="EMBL/GenBank/DDBJ databases">
        <title>The Genome Sequence of Exophiala aquamarina CBS 119918.</title>
        <authorList>
            <consortium name="The Broad Institute Genomics Platform"/>
            <person name="Cuomo C."/>
            <person name="de Hoog S."/>
            <person name="Gorbushina A."/>
            <person name="Walker B."/>
            <person name="Young S.K."/>
            <person name="Zeng Q."/>
            <person name="Gargeya S."/>
            <person name="Fitzgerald M."/>
            <person name="Haas B."/>
            <person name="Abouelleil A."/>
            <person name="Allen A.W."/>
            <person name="Alvarado L."/>
            <person name="Arachchi H.M."/>
            <person name="Berlin A.M."/>
            <person name="Chapman S.B."/>
            <person name="Gainer-Dewar J."/>
            <person name="Goldberg J."/>
            <person name="Griggs A."/>
            <person name="Gujja S."/>
            <person name="Hansen M."/>
            <person name="Howarth C."/>
            <person name="Imamovic A."/>
            <person name="Ireland A."/>
            <person name="Larimer J."/>
            <person name="McCowan C."/>
            <person name="Murphy C."/>
            <person name="Pearson M."/>
            <person name="Poon T.W."/>
            <person name="Priest M."/>
            <person name="Roberts A."/>
            <person name="Saif S."/>
            <person name="Shea T."/>
            <person name="Sisk P."/>
            <person name="Sykes S."/>
            <person name="Wortman J."/>
            <person name="Nusbaum C."/>
            <person name="Birren B."/>
        </authorList>
    </citation>
    <scope>NUCLEOTIDE SEQUENCE [LARGE SCALE GENOMIC DNA]</scope>
    <source>
        <strain evidence="2 3">CBS 119918</strain>
    </source>
</reference>
<dbReference type="Proteomes" id="UP000027920">
    <property type="component" value="Unassembled WGS sequence"/>
</dbReference>
<protein>
    <recommendedName>
        <fullName evidence="1">F-box domain-containing protein</fullName>
    </recommendedName>
</protein>
<dbReference type="GeneID" id="25281273"/>
<dbReference type="OrthoDB" id="5296720at2759"/>
<dbReference type="InterPro" id="IPR001810">
    <property type="entry name" value="F-box_dom"/>
</dbReference>
<gene>
    <name evidence="2" type="ORF">A1O9_06356</name>
</gene>
<keyword evidence="3" id="KW-1185">Reference proteome</keyword>
<organism evidence="2 3">
    <name type="scientific">Exophiala aquamarina CBS 119918</name>
    <dbReference type="NCBI Taxonomy" id="1182545"/>
    <lineage>
        <taxon>Eukaryota</taxon>
        <taxon>Fungi</taxon>
        <taxon>Dikarya</taxon>
        <taxon>Ascomycota</taxon>
        <taxon>Pezizomycotina</taxon>
        <taxon>Eurotiomycetes</taxon>
        <taxon>Chaetothyriomycetidae</taxon>
        <taxon>Chaetothyriales</taxon>
        <taxon>Herpotrichiellaceae</taxon>
        <taxon>Exophiala</taxon>
    </lineage>
</organism>
<dbReference type="EMBL" id="AMGV01000004">
    <property type="protein sequence ID" value="KEF58430.1"/>
    <property type="molecule type" value="Genomic_DNA"/>
</dbReference>
<sequence length="374" mass="42424">MEFLELPNEVLSRIISFLDTPSPFDDNLLQKPVLERPKDEFQMQFSETEPRRTALKSLSSLSRLLRSLTLPFLFKHVILDPVSLSDFITFLGQNDLQQRVSSIVAVVSGHYNHVHPAWWARLLNEVPTTRLSIIAAPHILAELTAVSAWSTDAWAFDIPYQILCFDQSPESTRDKIDYEDLPNFLDARPWTSLTVNEGSSVLAYTTYEYFFRRTPSLLSALSPSGSTSGDSLFASLTAFQYVAIFPFYNHVDEVLKCIQKMTRLQKLSLKLCPDAGSTILHDEIIAAGSHLDINDPWNECETSWRLIAHHVAALTSVGVLRELHMKDVQIEGVRESLEFTLNRILKGYWTYSGERTGLWLRNPDQLPPKGPLTT</sequence>
<evidence type="ECO:0000259" key="1">
    <source>
        <dbReference type="PROSITE" id="PS50181"/>
    </source>
</evidence>
<evidence type="ECO:0000313" key="2">
    <source>
        <dbReference type="EMBL" id="KEF58430.1"/>
    </source>
</evidence>
<proteinExistence type="predicted"/>
<dbReference type="HOGENOM" id="CLU_029371_0_0_1"/>
<dbReference type="VEuPathDB" id="FungiDB:A1O9_06356"/>
<feature type="domain" description="F-box" evidence="1">
    <location>
        <begin position="1"/>
        <end position="22"/>
    </location>
</feature>
<comment type="caution">
    <text evidence="2">The sequence shown here is derived from an EMBL/GenBank/DDBJ whole genome shotgun (WGS) entry which is preliminary data.</text>
</comment>
<evidence type="ECO:0000313" key="3">
    <source>
        <dbReference type="Proteomes" id="UP000027920"/>
    </source>
</evidence>
<dbReference type="PROSITE" id="PS50181">
    <property type="entry name" value="FBOX"/>
    <property type="match status" value="1"/>
</dbReference>
<dbReference type="RefSeq" id="XP_013261020.1">
    <property type="nucleotide sequence ID" value="XM_013405566.1"/>
</dbReference>
<accession>A0A072PSD6</accession>
<dbReference type="AlphaFoldDB" id="A0A072PSD6"/>
<name>A0A072PSD6_9EURO</name>